<reference evidence="1" key="2">
    <citation type="submission" date="2020-09" db="EMBL/GenBank/DDBJ databases">
        <authorList>
            <person name="Sun Q."/>
            <person name="Ohkuma M."/>
        </authorList>
    </citation>
    <scope>NUCLEOTIDE SEQUENCE</scope>
    <source>
        <strain evidence="1">JCM 14371</strain>
    </source>
</reference>
<evidence type="ECO:0000313" key="1">
    <source>
        <dbReference type="EMBL" id="GGJ89901.1"/>
    </source>
</evidence>
<dbReference type="AlphaFoldDB" id="A0A917UVQ1"/>
<dbReference type="EMBL" id="BMOE01000026">
    <property type="protein sequence ID" value="GGJ89901.1"/>
    <property type="molecule type" value="Genomic_DNA"/>
</dbReference>
<name>A0A917UVQ1_9DEIO</name>
<proteinExistence type="predicted"/>
<keyword evidence="2" id="KW-1185">Reference proteome</keyword>
<gene>
    <name evidence="1" type="ORF">GCM10008939_37310</name>
</gene>
<organism evidence="1 2">
    <name type="scientific">Deinococcus aquiradiocola</name>
    <dbReference type="NCBI Taxonomy" id="393059"/>
    <lineage>
        <taxon>Bacteria</taxon>
        <taxon>Thermotogati</taxon>
        <taxon>Deinococcota</taxon>
        <taxon>Deinococci</taxon>
        <taxon>Deinococcales</taxon>
        <taxon>Deinococcaceae</taxon>
        <taxon>Deinococcus</taxon>
    </lineage>
</organism>
<protein>
    <submittedName>
        <fullName evidence="1">Uncharacterized protein</fullName>
    </submittedName>
</protein>
<evidence type="ECO:0000313" key="2">
    <source>
        <dbReference type="Proteomes" id="UP000635726"/>
    </source>
</evidence>
<sequence length="177" mass="19115">MFKVYDRAGGLPVTRRSLTADGDTGKHVTFRTGERCGCAVTLPVNLTPGEYTAVLTLRSQPPLSPRATVNVGPGPFTPEPMLPDDARAGQRLDLRVTFRDVWCSAARRDLRLCGQVLLIRDEEGRTVYDNRPEKLACTSDLRLITVASCGVHVERWGAGCLHSRPGGAPPCCGARGA</sequence>
<comment type="caution">
    <text evidence="1">The sequence shown here is derived from an EMBL/GenBank/DDBJ whole genome shotgun (WGS) entry which is preliminary data.</text>
</comment>
<reference evidence="1" key="1">
    <citation type="journal article" date="2014" name="Int. J. Syst. Evol. Microbiol.">
        <title>Complete genome sequence of Corynebacterium casei LMG S-19264T (=DSM 44701T), isolated from a smear-ripened cheese.</title>
        <authorList>
            <consortium name="US DOE Joint Genome Institute (JGI-PGF)"/>
            <person name="Walter F."/>
            <person name="Albersmeier A."/>
            <person name="Kalinowski J."/>
            <person name="Ruckert C."/>
        </authorList>
    </citation>
    <scope>NUCLEOTIDE SEQUENCE</scope>
    <source>
        <strain evidence="1">JCM 14371</strain>
    </source>
</reference>
<accession>A0A917UVQ1</accession>
<dbReference type="Proteomes" id="UP000635726">
    <property type="component" value="Unassembled WGS sequence"/>
</dbReference>